<dbReference type="PANTHER" id="PTHR32039:SF7">
    <property type="entry name" value="COMPETENCE PROTEIN COMM"/>
    <property type="match status" value="1"/>
</dbReference>
<dbReference type="InterPro" id="IPR000523">
    <property type="entry name" value="Mg_chelatse_chII-like_cat_dom"/>
</dbReference>
<dbReference type="InterPro" id="IPR001208">
    <property type="entry name" value="MCM_dom"/>
</dbReference>
<dbReference type="SUPFAM" id="SSF54211">
    <property type="entry name" value="Ribosomal protein S5 domain 2-like"/>
    <property type="match status" value="1"/>
</dbReference>
<accession>A0A6N6VR66</accession>
<dbReference type="InterPro" id="IPR020568">
    <property type="entry name" value="Ribosomal_Su5_D2-typ_SF"/>
</dbReference>
<dbReference type="Pfam" id="PF13541">
    <property type="entry name" value="ChlI"/>
    <property type="match status" value="1"/>
</dbReference>
<dbReference type="InterPro" id="IPR027417">
    <property type="entry name" value="P-loop_NTPase"/>
</dbReference>
<comment type="caution">
    <text evidence="4">The sequence shown here is derived from an EMBL/GenBank/DDBJ whole genome shotgun (WGS) entry which is preliminary data.</text>
</comment>
<dbReference type="RefSeq" id="WP_153421141.1">
    <property type="nucleotide sequence ID" value="NZ_WFLM01000004.1"/>
</dbReference>
<protein>
    <recommendedName>
        <fullName evidence="3">AAA+ ATPase domain-containing protein</fullName>
    </recommendedName>
</protein>
<dbReference type="PRINTS" id="PR01657">
    <property type="entry name" value="MCMFAMILY"/>
</dbReference>
<evidence type="ECO:0000256" key="2">
    <source>
        <dbReference type="ARBA" id="ARBA00022840"/>
    </source>
</evidence>
<keyword evidence="1" id="KW-0547">Nucleotide-binding</keyword>
<proteinExistence type="predicted"/>
<dbReference type="InterPro" id="IPR045006">
    <property type="entry name" value="CHLI-like"/>
</dbReference>
<dbReference type="Pfam" id="PF01078">
    <property type="entry name" value="Mg_chelatase"/>
    <property type="match status" value="1"/>
</dbReference>
<evidence type="ECO:0000256" key="1">
    <source>
        <dbReference type="ARBA" id="ARBA00022741"/>
    </source>
</evidence>
<sequence length="514" mass="58412">MAKTFSCLLVGVDVITVEIETVIGTGFSGLNILGLNTEATRDMRERIRSALESIGIPIPSKRIIVNITPSEFIKISRIPLSQLDFAVAGCIIYALIDDNEKQNKLFKPENEFLAGELSLSGKLKEIQNPLIYQSAIIQNNNNIKLCLPRKNLSYNSIFLENKTEFFDSIDEWYQKRKKLNKINSIEFIPKEINISEPKINSTLNIKEIENTITVLMKNPKLCVSLLIAALGHHHILIAGEPGVGKSFGLQKIYQFLDPLNEIEMIDVKLIHSVSSHVARPFRSPHHSATPAALIGGSSLKPGEVSLAHKGVLFLDELSEFSSSSLESLREPLDSGEVFISRAGGHIRYPAQFLLCATTNPCSCGYLFSKIKSCRCNPKESRKYLQKLSGPLLDRFCLQVWIDSPIEMSEMDIFSAYLLDLYSKKKIKFFSENFIDAKKKYNDLKKQNKILSEIEKYLIMDERFCSLSLRGQKKIYNIAFSFYCLFNEIEINKLFVESVMSFRELDRMFLQRNIF</sequence>
<keyword evidence="5" id="KW-1185">Reference proteome</keyword>
<dbReference type="PANTHER" id="PTHR32039">
    <property type="entry name" value="MAGNESIUM-CHELATASE SUBUNIT CHLI"/>
    <property type="match status" value="1"/>
</dbReference>
<dbReference type="GO" id="GO:0005524">
    <property type="term" value="F:ATP binding"/>
    <property type="evidence" value="ECO:0007669"/>
    <property type="project" value="UniProtKB-KW"/>
</dbReference>
<dbReference type="SMART" id="SM00382">
    <property type="entry name" value="AAA"/>
    <property type="match status" value="1"/>
</dbReference>
<name>A0A6N6VR66_9BACT</name>
<dbReference type="Proteomes" id="UP000437748">
    <property type="component" value="Unassembled WGS sequence"/>
</dbReference>
<dbReference type="EMBL" id="WFLM01000004">
    <property type="protein sequence ID" value="KAB8038064.1"/>
    <property type="molecule type" value="Genomic_DNA"/>
</dbReference>
<dbReference type="InterPro" id="IPR003593">
    <property type="entry name" value="AAA+_ATPase"/>
</dbReference>
<dbReference type="OrthoDB" id="9813147at2"/>
<feature type="domain" description="AAA+ ATPase" evidence="3">
    <location>
        <begin position="231"/>
        <end position="406"/>
    </location>
</feature>
<organism evidence="4 5">
    <name type="scientific">Silvanigrella paludirubra</name>
    <dbReference type="NCBI Taxonomy" id="2499159"/>
    <lineage>
        <taxon>Bacteria</taxon>
        <taxon>Pseudomonadati</taxon>
        <taxon>Bdellovibrionota</taxon>
        <taxon>Oligoflexia</taxon>
        <taxon>Silvanigrellales</taxon>
        <taxon>Silvanigrellaceae</taxon>
        <taxon>Silvanigrella</taxon>
    </lineage>
</organism>
<dbReference type="GO" id="GO:0003677">
    <property type="term" value="F:DNA binding"/>
    <property type="evidence" value="ECO:0007669"/>
    <property type="project" value="InterPro"/>
</dbReference>
<evidence type="ECO:0000313" key="5">
    <source>
        <dbReference type="Proteomes" id="UP000437748"/>
    </source>
</evidence>
<reference evidence="4 5" key="1">
    <citation type="submission" date="2019-10" db="EMBL/GenBank/DDBJ databases">
        <title>New species of Slilvanegrellaceae.</title>
        <authorList>
            <person name="Pitt A."/>
            <person name="Hahn M.W."/>
        </authorList>
    </citation>
    <scope>NUCLEOTIDE SEQUENCE [LARGE SCALE GENOMIC DNA]</scope>
    <source>
        <strain evidence="4 5">SP-Ram-0.45-NSY-1</strain>
    </source>
</reference>
<keyword evidence="2" id="KW-0067">ATP-binding</keyword>
<gene>
    <name evidence="4" type="ORF">GCL60_12895</name>
</gene>
<dbReference type="SUPFAM" id="SSF52540">
    <property type="entry name" value="P-loop containing nucleoside triphosphate hydrolases"/>
    <property type="match status" value="1"/>
</dbReference>
<evidence type="ECO:0000313" key="4">
    <source>
        <dbReference type="EMBL" id="KAB8038064.1"/>
    </source>
</evidence>
<dbReference type="AlphaFoldDB" id="A0A6N6VR66"/>
<evidence type="ECO:0000259" key="3">
    <source>
        <dbReference type="SMART" id="SM00382"/>
    </source>
</evidence>
<dbReference type="Gene3D" id="3.40.50.300">
    <property type="entry name" value="P-loop containing nucleotide triphosphate hydrolases"/>
    <property type="match status" value="1"/>
</dbReference>